<evidence type="ECO:0000259" key="7">
    <source>
        <dbReference type="PROSITE" id="PS51704"/>
    </source>
</evidence>
<dbReference type="PROSITE" id="PS50088">
    <property type="entry name" value="ANK_REPEAT"/>
    <property type="match status" value="1"/>
</dbReference>
<dbReference type="Proteomes" id="UP000664521">
    <property type="component" value="Unassembled WGS sequence"/>
</dbReference>
<gene>
    <name evidence="8" type="primary">GDE1_1</name>
    <name evidence="8" type="ORF">HETSPECPRED_004218</name>
</gene>
<name>A0A8H3F949_9LECA</name>
<dbReference type="InterPro" id="IPR017946">
    <property type="entry name" value="PLC-like_Pdiesterase_TIM-brl"/>
</dbReference>
<evidence type="ECO:0000313" key="9">
    <source>
        <dbReference type="Proteomes" id="UP000664521"/>
    </source>
</evidence>
<dbReference type="InterPro" id="IPR004331">
    <property type="entry name" value="SPX_dom"/>
</dbReference>
<sequence>MKFERRFELNQHPGWASFYLNYRSIKTLIKSNTYRYGTSTDFEGIVDALGEETSKVEQFYNHRLTVIQQKETLLYEEYGLQGDDRDDAKYARGDPQELEHLKASFLQLAKDARELERFVQLNRDGVKRLHDKIRTSQNSKRSHSTQTIDVLPNPKFVNGLPYSQYLRKTRQRAERLSFFCAESKKSTSLHTSLWLESFCLQFYPSFDEVQSTYRAIVTNDESLLDQILVRASNSSTETAKLVLLLLAMLHCAILSGSSKLVKILLKKVQSLEPSALSESPFPRNLLRLTITLLLQSTTRGSEHQSPQEASPTKSSSHNNSYLDALKLFLVHAQDLAPISSFSILDAIICRDIENNTLLHLAVIAGSPLVTDLLLSYCATQAANADNSILSSSLQPVLNELLPIAIRSNRLKVFQLLLKHVANINYMERSGESFIYIASRFGREDMMRLLLTTASHSEINVDMAENVRGWTPLFIACVEGHISIVKLLIEAGADQHKVDCFGWTAKEHATFRGYLHLALLLCSSGVNDPLPPNTSPITVEQLPVLDLIATKDNDSSIERARSHILVTLGSPNTREEISGVDLIPHRPDDTGDTPLNHGYILDVRADGAEASNGRNSCIELPKLEDLIAQPWHFTTNDPDKCHLVFTIMGRKDDNGKQRTVGSGIAMLQSLKYGLASGREGLARYYTVPILGKDNLEYIGSVTFGLLVVTPPPPKRPIPQSAKQGFWNKGGATQVVGHRGSGANSTARTNLQLGENTIQSYKSAAELGATAVEFDVQLTKDLVPVIFHDFLVMEAGGDTPLYTLRLDQFLHLSKAQTPKGDLSGMAEKRYMERSKTPNESPSRPRSCSLSAYDDSPSVDLAERMKFTESAKEGAHKGNLRGETIHGIFPSFEDLFTKLPDSIAFNVEMKYPMLWEAEDRNMDRYAPEINTYVNLVLEVIYRLAGKRSITFSSFSPEVCILLSIKQQDYPVLFLSKGGAVPVGDVRCSGLQQSIRFAKRWNLAGLVILSHPLVMCPRLIGYTQSAGLKVCSYGPWNNDPEYAKIQAKAGLDVIIVDKVRLISETLAAAAGDSLS</sequence>
<dbReference type="Gene3D" id="1.25.40.20">
    <property type="entry name" value="Ankyrin repeat-containing domain"/>
    <property type="match status" value="2"/>
</dbReference>
<feature type="compositionally biased region" description="Polar residues" evidence="5">
    <location>
        <begin position="835"/>
        <end position="847"/>
    </location>
</feature>
<dbReference type="GO" id="GO:0047389">
    <property type="term" value="F:glycerophosphocholine phosphodiesterase activity"/>
    <property type="evidence" value="ECO:0007669"/>
    <property type="project" value="TreeGrafter"/>
</dbReference>
<dbReference type="InterPro" id="IPR030395">
    <property type="entry name" value="GP_PDE_dom"/>
</dbReference>
<feature type="domain" description="SPX" evidence="6">
    <location>
        <begin position="1"/>
        <end position="147"/>
    </location>
</feature>
<dbReference type="CDD" id="cd14447">
    <property type="entry name" value="SPX"/>
    <property type="match status" value="1"/>
</dbReference>
<dbReference type="InterPro" id="IPR002110">
    <property type="entry name" value="Ankyrin_rpt"/>
</dbReference>
<dbReference type="OrthoDB" id="197419at2759"/>
<accession>A0A8H3F949</accession>
<dbReference type="Gene3D" id="3.20.20.190">
    <property type="entry name" value="Phosphatidylinositol (PI) phosphodiesterase"/>
    <property type="match status" value="1"/>
</dbReference>
<dbReference type="PROSITE" id="PS50297">
    <property type="entry name" value="ANK_REP_REGION"/>
    <property type="match status" value="1"/>
</dbReference>
<protein>
    <submittedName>
        <fullName evidence="8">Glycerophosphocholine phosphodiesterase</fullName>
    </submittedName>
</protein>
<feature type="domain" description="GP-PDE" evidence="7">
    <location>
        <begin position="731"/>
        <end position="1062"/>
    </location>
</feature>
<keyword evidence="9" id="KW-1185">Reference proteome</keyword>
<evidence type="ECO:0000256" key="1">
    <source>
        <dbReference type="ARBA" id="ARBA00022737"/>
    </source>
</evidence>
<feature type="region of interest" description="Disordered" evidence="5">
    <location>
        <begin position="830"/>
        <end position="852"/>
    </location>
</feature>
<evidence type="ECO:0000256" key="3">
    <source>
        <dbReference type="ARBA" id="ARBA00023043"/>
    </source>
</evidence>
<keyword evidence="3 4" id="KW-0040">ANK repeat</keyword>
<dbReference type="EMBL" id="CAJPDS010000025">
    <property type="protein sequence ID" value="CAF9920269.1"/>
    <property type="molecule type" value="Genomic_DNA"/>
</dbReference>
<feature type="repeat" description="ANK" evidence="4">
    <location>
        <begin position="467"/>
        <end position="499"/>
    </location>
</feature>
<keyword evidence="2" id="KW-0378">Hydrolase</keyword>
<dbReference type="PANTHER" id="PTHR22958:SF1">
    <property type="entry name" value="GLYCEROPHOSPHOCHOLINE PHOSPHODIESTERASE GPCPD1"/>
    <property type="match status" value="1"/>
</dbReference>
<dbReference type="SMART" id="SM00248">
    <property type="entry name" value="ANK"/>
    <property type="match status" value="6"/>
</dbReference>
<evidence type="ECO:0000256" key="4">
    <source>
        <dbReference type="PROSITE-ProRule" id="PRU00023"/>
    </source>
</evidence>
<dbReference type="InterPro" id="IPR036770">
    <property type="entry name" value="Ankyrin_rpt-contain_sf"/>
</dbReference>
<dbReference type="PROSITE" id="PS51704">
    <property type="entry name" value="GP_PDE"/>
    <property type="match status" value="1"/>
</dbReference>
<evidence type="ECO:0000256" key="5">
    <source>
        <dbReference type="SAM" id="MobiDB-lite"/>
    </source>
</evidence>
<evidence type="ECO:0000256" key="2">
    <source>
        <dbReference type="ARBA" id="ARBA00022801"/>
    </source>
</evidence>
<dbReference type="Pfam" id="PF03009">
    <property type="entry name" value="GDPD"/>
    <property type="match status" value="1"/>
</dbReference>
<dbReference type="InterPro" id="IPR057506">
    <property type="entry name" value="C2_GPCPD1"/>
</dbReference>
<dbReference type="InterPro" id="IPR051578">
    <property type="entry name" value="GDPD"/>
</dbReference>
<keyword evidence="1" id="KW-0677">Repeat</keyword>
<dbReference type="PANTHER" id="PTHR22958">
    <property type="entry name" value="GLYCEROPHOSPHORYL DIESTER PHOSPHODIESTERASE"/>
    <property type="match status" value="1"/>
</dbReference>
<dbReference type="SUPFAM" id="SSF48403">
    <property type="entry name" value="Ankyrin repeat"/>
    <property type="match status" value="1"/>
</dbReference>
<dbReference type="PROSITE" id="PS51382">
    <property type="entry name" value="SPX"/>
    <property type="match status" value="1"/>
</dbReference>
<dbReference type="Pfam" id="PF25329">
    <property type="entry name" value="C2_GDE1"/>
    <property type="match status" value="1"/>
</dbReference>
<dbReference type="AlphaFoldDB" id="A0A8H3F949"/>
<proteinExistence type="predicted"/>
<evidence type="ECO:0000259" key="6">
    <source>
        <dbReference type="PROSITE" id="PS51382"/>
    </source>
</evidence>
<comment type="caution">
    <text evidence="8">The sequence shown here is derived from an EMBL/GenBank/DDBJ whole genome shotgun (WGS) entry which is preliminary data.</text>
</comment>
<dbReference type="GO" id="GO:0046475">
    <property type="term" value="P:glycerophospholipid catabolic process"/>
    <property type="evidence" value="ECO:0007669"/>
    <property type="project" value="TreeGrafter"/>
</dbReference>
<organism evidence="8 9">
    <name type="scientific">Heterodermia speciosa</name>
    <dbReference type="NCBI Taxonomy" id="116794"/>
    <lineage>
        <taxon>Eukaryota</taxon>
        <taxon>Fungi</taxon>
        <taxon>Dikarya</taxon>
        <taxon>Ascomycota</taxon>
        <taxon>Pezizomycotina</taxon>
        <taxon>Lecanoromycetes</taxon>
        <taxon>OSLEUM clade</taxon>
        <taxon>Lecanoromycetidae</taxon>
        <taxon>Caliciales</taxon>
        <taxon>Physciaceae</taxon>
        <taxon>Heterodermia</taxon>
    </lineage>
</organism>
<evidence type="ECO:0000313" key="8">
    <source>
        <dbReference type="EMBL" id="CAF9920269.1"/>
    </source>
</evidence>
<reference evidence="8" key="1">
    <citation type="submission" date="2021-03" db="EMBL/GenBank/DDBJ databases">
        <authorList>
            <person name="Tagirdzhanova G."/>
        </authorList>
    </citation>
    <scope>NUCLEOTIDE SEQUENCE</scope>
</reference>
<dbReference type="SUPFAM" id="SSF51695">
    <property type="entry name" value="PLC-like phosphodiesterases"/>
    <property type="match status" value="1"/>
</dbReference>
<dbReference type="Pfam" id="PF12796">
    <property type="entry name" value="Ank_2"/>
    <property type="match status" value="1"/>
</dbReference>